<dbReference type="EMBL" id="MU001501">
    <property type="protein sequence ID" value="KAF2443929.1"/>
    <property type="molecule type" value="Genomic_DNA"/>
</dbReference>
<dbReference type="PANTHER" id="PTHR47843:SF2">
    <property type="entry name" value="BTB DOMAIN-CONTAINING PROTEIN"/>
    <property type="match status" value="1"/>
</dbReference>
<keyword evidence="4" id="KW-1185">Reference proteome</keyword>
<evidence type="ECO:0000313" key="3">
    <source>
        <dbReference type="EMBL" id="KAF2443929.1"/>
    </source>
</evidence>
<evidence type="ECO:0000259" key="2">
    <source>
        <dbReference type="PROSITE" id="PS50097"/>
    </source>
</evidence>
<dbReference type="SUPFAM" id="SSF54695">
    <property type="entry name" value="POZ domain"/>
    <property type="match status" value="1"/>
</dbReference>
<dbReference type="PANTHER" id="PTHR47843">
    <property type="entry name" value="BTB DOMAIN-CONTAINING PROTEIN-RELATED"/>
    <property type="match status" value="1"/>
</dbReference>
<feature type="compositionally biased region" description="Polar residues" evidence="1">
    <location>
        <begin position="316"/>
        <end position="331"/>
    </location>
</feature>
<dbReference type="CDD" id="cd18186">
    <property type="entry name" value="BTB_POZ_ZBTB_KLHL-like"/>
    <property type="match status" value="1"/>
</dbReference>
<dbReference type="InterPro" id="IPR000210">
    <property type="entry name" value="BTB/POZ_dom"/>
</dbReference>
<dbReference type="Pfam" id="PF00651">
    <property type="entry name" value="BTB"/>
    <property type="match status" value="1"/>
</dbReference>
<proteinExistence type="predicted"/>
<feature type="compositionally biased region" description="Basic residues" evidence="1">
    <location>
        <begin position="264"/>
        <end position="274"/>
    </location>
</feature>
<feature type="region of interest" description="Disordered" evidence="1">
    <location>
        <begin position="253"/>
        <end position="331"/>
    </location>
</feature>
<dbReference type="Proteomes" id="UP000799764">
    <property type="component" value="Unassembled WGS sequence"/>
</dbReference>
<reference evidence="3" key="1">
    <citation type="journal article" date="2020" name="Stud. Mycol.">
        <title>101 Dothideomycetes genomes: a test case for predicting lifestyles and emergence of pathogens.</title>
        <authorList>
            <person name="Haridas S."/>
            <person name="Albert R."/>
            <person name="Binder M."/>
            <person name="Bloem J."/>
            <person name="Labutti K."/>
            <person name="Salamov A."/>
            <person name="Andreopoulos B."/>
            <person name="Baker S."/>
            <person name="Barry K."/>
            <person name="Bills G."/>
            <person name="Bluhm B."/>
            <person name="Cannon C."/>
            <person name="Castanera R."/>
            <person name="Culley D."/>
            <person name="Daum C."/>
            <person name="Ezra D."/>
            <person name="Gonzalez J."/>
            <person name="Henrissat B."/>
            <person name="Kuo A."/>
            <person name="Liang C."/>
            <person name="Lipzen A."/>
            <person name="Lutzoni F."/>
            <person name="Magnuson J."/>
            <person name="Mondo S."/>
            <person name="Nolan M."/>
            <person name="Ohm R."/>
            <person name="Pangilinan J."/>
            <person name="Park H.-J."/>
            <person name="Ramirez L."/>
            <person name="Alfaro M."/>
            <person name="Sun H."/>
            <person name="Tritt A."/>
            <person name="Yoshinaga Y."/>
            <person name="Zwiers L.-H."/>
            <person name="Turgeon B."/>
            <person name="Goodwin S."/>
            <person name="Spatafora J."/>
            <person name="Crous P."/>
            <person name="Grigoriev I."/>
        </authorList>
    </citation>
    <scope>NUCLEOTIDE SEQUENCE</scope>
    <source>
        <strain evidence="3">CBS 690.94</strain>
    </source>
</reference>
<feature type="domain" description="BTB" evidence="2">
    <location>
        <begin position="39"/>
        <end position="110"/>
    </location>
</feature>
<dbReference type="InterPro" id="IPR011333">
    <property type="entry name" value="SKP1/BTB/POZ_sf"/>
</dbReference>
<protein>
    <recommendedName>
        <fullName evidence="2">BTB domain-containing protein</fullName>
    </recommendedName>
</protein>
<comment type="caution">
    <text evidence="3">The sequence shown here is derived from an EMBL/GenBank/DDBJ whole genome shotgun (WGS) entry which is preliminary data.</text>
</comment>
<evidence type="ECO:0000313" key="4">
    <source>
        <dbReference type="Proteomes" id="UP000799764"/>
    </source>
</evidence>
<accession>A0A9P4U9Y2</accession>
<dbReference type="PROSITE" id="PS50097">
    <property type="entry name" value="BTB"/>
    <property type="match status" value="1"/>
</dbReference>
<gene>
    <name evidence="3" type="ORF">P171DRAFT_444192</name>
</gene>
<dbReference type="AlphaFoldDB" id="A0A9P4U9Y2"/>
<evidence type="ECO:0000256" key="1">
    <source>
        <dbReference type="SAM" id="MobiDB-lite"/>
    </source>
</evidence>
<dbReference type="OrthoDB" id="1022638at2759"/>
<dbReference type="Gene3D" id="3.30.710.10">
    <property type="entry name" value="Potassium Channel Kv1.1, Chain A"/>
    <property type="match status" value="1"/>
</dbReference>
<name>A0A9P4U9Y2_9PLEO</name>
<sequence>MDSPLEAYLSDSIFEDPPTARAELTMSSGKKISKQLGGKVLTVVVGDGDSKREFVVHEELICESSEFFRGAMSGEWKEAGHRVVALPEDDPDVFALYLQAIYNGHVQLDDFDQHYNILSWASVYTLADKLMDADIKNVVIDKFYEIRSELWETCITTGEAVQVIYDQTPGPCGMRQLLVDAIVYHYELSSWDRKDFSSAMAAAPREFLEDLALVTVSKKDKVVEREPSCNCTYAFFDYCEKYLENVCDKTEAAQAGESEDTKGKKGKNSKKNKDKGKDGECAHKGCCQCGKYSTPAVGSKSKVQATRAKDIDESDNMPSGWNDWTGTDWGT</sequence>
<dbReference type="SMART" id="SM00225">
    <property type="entry name" value="BTB"/>
    <property type="match status" value="1"/>
</dbReference>
<organism evidence="3 4">
    <name type="scientific">Karstenula rhodostoma CBS 690.94</name>
    <dbReference type="NCBI Taxonomy" id="1392251"/>
    <lineage>
        <taxon>Eukaryota</taxon>
        <taxon>Fungi</taxon>
        <taxon>Dikarya</taxon>
        <taxon>Ascomycota</taxon>
        <taxon>Pezizomycotina</taxon>
        <taxon>Dothideomycetes</taxon>
        <taxon>Pleosporomycetidae</taxon>
        <taxon>Pleosporales</taxon>
        <taxon>Massarineae</taxon>
        <taxon>Didymosphaeriaceae</taxon>
        <taxon>Karstenula</taxon>
    </lineage>
</organism>